<reference evidence="1 2" key="2">
    <citation type="submission" date="2019-09" db="EMBL/GenBank/DDBJ databases">
        <title>Complete genome sequencing of four Arcobacter species reveals a diverse suite of mobile elements.</title>
        <authorList>
            <person name="Miller W.G."/>
            <person name="Yee E."/>
            <person name="Bono J.L."/>
        </authorList>
    </citation>
    <scope>NUCLEOTIDE SEQUENCE [LARGE SCALE GENOMIC DNA]</scope>
    <source>
        <strain evidence="1 2">LMG 26638</strain>
    </source>
</reference>
<dbReference type="KEGG" id="apai:APAC_1647"/>
<sequence>MPTFNKGRIANSISNQLNLENQIIITAINSIVSSSNLNGYDNLKLLSKKIKDYLKSNNLEVKHSQVLNVISKSLGFQNHHSLKAYFDNPVENKIKVDIHNDSALKKLFYFRKEFMEKFNIEQAHFSHYIHKGHEFEFMYSRRGMGLRSKEKQEINKYLREKGIKPYKNVILLCKIKYDDLRRIAFNILQHYQSFFKPIWFEQDDFLNNPIGVRGDWWMSSYSNIEYKSESYLLVDSFSTDLPWNIITNFLDYAFHHGTIKDIEFFEECLKQKTYTRDKRTTKTLGEASRIYDWEKEQILSSIVKNKKNSIKDTLDDTSYRIDIQKYMLEHLKEFEDKNNKSMKEIIIENCDYFYGQNNYKDKDIKEKLFSDLLQVKRDNYIDTMEDIEDIEVYRTYHDKYNCIEMLSSEIQSFIKMYKDVEKNYSSYLTEFRKKGY</sequence>
<reference evidence="2" key="1">
    <citation type="submission" date="2019-09" db="EMBL/GenBank/DDBJ databases">
        <title>Complete genome sequencing of four Arcobacter species reveals a diverse suite of mobile elements.</title>
        <authorList>
            <person name="On S.L.W."/>
            <person name="Miller W.G."/>
            <person name="Biggs P."/>
            <person name="Cornelius A."/>
            <person name="Vandamme P."/>
        </authorList>
    </citation>
    <scope>NUCLEOTIDE SEQUENCE [LARGE SCALE GENOMIC DNA]</scope>
    <source>
        <strain evidence="2">LMG 26638</strain>
    </source>
</reference>
<dbReference type="EMBL" id="CP035928">
    <property type="protein sequence ID" value="QEP34743.1"/>
    <property type="molecule type" value="Genomic_DNA"/>
</dbReference>
<proteinExistence type="predicted"/>
<evidence type="ECO:0000313" key="2">
    <source>
        <dbReference type="Proteomes" id="UP000322726"/>
    </source>
</evidence>
<dbReference type="Proteomes" id="UP000322726">
    <property type="component" value="Chromosome"/>
</dbReference>
<evidence type="ECO:0000313" key="1">
    <source>
        <dbReference type="EMBL" id="QEP34743.1"/>
    </source>
</evidence>
<keyword evidence="2" id="KW-1185">Reference proteome</keyword>
<protein>
    <submittedName>
        <fullName evidence="1">Uncharacterized protein</fullName>
    </submittedName>
</protein>
<name>A0A5C2H7D9_9BACT</name>
<dbReference type="RefSeq" id="WP_130233672.1">
    <property type="nucleotide sequence ID" value="NZ_BMEF01000035.1"/>
</dbReference>
<organism evidence="1 2">
    <name type="scientific">Malaciobacter pacificus</name>
    <dbReference type="NCBI Taxonomy" id="1080223"/>
    <lineage>
        <taxon>Bacteria</taxon>
        <taxon>Pseudomonadati</taxon>
        <taxon>Campylobacterota</taxon>
        <taxon>Epsilonproteobacteria</taxon>
        <taxon>Campylobacterales</taxon>
        <taxon>Arcobacteraceae</taxon>
        <taxon>Malaciobacter</taxon>
    </lineage>
</organism>
<accession>A0A5C2H7D9</accession>
<gene>
    <name evidence="1" type="ORF">APAC_1647</name>
</gene>
<dbReference type="OrthoDB" id="9989010at2"/>
<reference evidence="1 2" key="3">
    <citation type="submission" date="2019-09" db="EMBL/GenBank/DDBJ databases">
        <title>Taxonomic note: a critical rebuttal of the proposed division of the genus Arcobacter into six genera, emended descriptions of Arcobacter anaerophilus and the genus Arcobacter, and an assessment of genus-level boundaries for Epsilonproteobacteria using in silico genomic comparator tools.</title>
        <authorList>
            <person name="On S.L.W."/>
            <person name="Miller W.G."/>
            <person name="Biggs P."/>
            <person name="Cornelius A."/>
            <person name="Vandamme P."/>
        </authorList>
    </citation>
    <scope>NUCLEOTIDE SEQUENCE [LARGE SCALE GENOMIC DNA]</scope>
    <source>
        <strain evidence="1 2">LMG 26638</strain>
    </source>
</reference>
<dbReference type="AlphaFoldDB" id="A0A5C2H7D9"/>